<evidence type="ECO:0000313" key="2">
    <source>
        <dbReference type="Proteomes" id="UP000276133"/>
    </source>
</evidence>
<accession>A0A3M7T9E0</accession>
<keyword evidence="2" id="KW-1185">Reference proteome</keyword>
<protein>
    <submittedName>
        <fullName evidence="1">Uncharacterized protein</fullName>
    </submittedName>
</protein>
<evidence type="ECO:0000313" key="1">
    <source>
        <dbReference type="EMBL" id="RNA44714.1"/>
    </source>
</evidence>
<organism evidence="1 2">
    <name type="scientific">Brachionus plicatilis</name>
    <name type="common">Marine rotifer</name>
    <name type="synonym">Brachionus muelleri</name>
    <dbReference type="NCBI Taxonomy" id="10195"/>
    <lineage>
        <taxon>Eukaryota</taxon>
        <taxon>Metazoa</taxon>
        <taxon>Spiralia</taxon>
        <taxon>Gnathifera</taxon>
        <taxon>Rotifera</taxon>
        <taxon>Eurotatoria</taxon>
        <taxon>Monogononta</taxon>
        <taxon>Pseudotrocha</taxon>
        <taxon>Ploima</taxon>
        <taxon>Brachionidae</taxon>
        <taxon>Brachionus</taxon>
    </lineage>
</organism>
<reference evidence="1 2" key="1">
    <citation type="journal article" date="2018" name="Sci. Rep.">
        <title>Genomic signatures of local adaptation to the degree of environmental predictability in rotifers.</title>
        <authorList>
            <person name="Franch-Gras L."/>
            <person name="Hahn C."/>
            <person name="Garcia-Roger E.M."/>
            <person name="Carmona M.J."/>
            <person name="Serra M."/>
            <person name="Gomez A."/>
        </authorList>
    </citation>
    <scope>NUCLEOTIDE SEQUENCE [LARGE SCALE GENOMIC DNA]</scope>
    <source>
        <strain evidence="1">HYR1</strain>
    </source>
</reference>
<proteinExistence type="predicted"/>
<name>A0A3M7T9E0_BRAPC</name>
<sequence length="79" mass="9437">MENLNFLITNIKNATFFNKVNLLGAKFFSEKSFQHEFSTTVLDKTRFCMFRHCLQKNLQKFFTSFNLYDDAIIRTIRAK</sequence>
<dbReference type="Proteomes" id="UP000276133">
    <property type="component" value="Unassembled WGS sequence"/>
</dbReference>
<gene>
    <name evidence="1" type="ORF">BpHYR1_032245</name>
</gene>
<dbReference type="AlphaFoldDB" id="A0A3M7T9E0"/>
<comment type="caution">
    <text evidence="1">The sequence shown here is derived from an EMBL/GenBank/DDBJ whole genome shotgun (WGS) entry which is preliminary data.</text>
</comment>
<dbReference type="EMBL" id="REGN01000063">
    <property type="protein sequence ID" value="RNA44714.1"/>
    <property type="molecule type" value="Genomic_DNA"/>
</dbReference>